<dbReference type="RefSeq" id="WP_155451164.1">
    <property type="nucleotide sequence ID" value="NZ_WNKT01000046.1"/>
</dbReference>
<evidence type="ECO:0000313" key="2">
    <source>
        <dbReference type="EMBL" id="MTW22603.1"/>
    </source>
</evidence>
<evidence type="ECO:0000313" key="3">
    <source>
        <dbReference type="Proteomes" id="UP000434044"/>
    </source>
</evidence>
<dbReference type="SUPFAM" id="SSF88723">
    <property type="entry name" value="PIN domain-like"/>
    <property type="match status" value="1"/>
</dbReference>
<dbReference type="Pfam" id="PF01850">
    <property type="entry name" value="PIN"/>
    <property type="match status" value="1"/>
</dbReference>
<dbReference type="PANTHER" id="PTHR36173">
    <property type="entry name" value="RIBONUCLEASE VAPC16-RELATED"/>
    <property type="match status" value="1"/>
</dbReference>
<protein>
    <submittedName>
        <fullName evidence="2">PIN domain-containing protein</fullName>
    </submittedName>
</protein>
<dbReference type="CDD" id="cd09872">
    <property type="entry name" value="PIN_Sll0205-like"/>
    <property type="match status" value="1"/>
</dbReference>
<reference evidence="2 3" key="1">
    <citation type="submission" date="2019-11" db="EMBL/GenBank/DDBJ databases">
        <title>Whole-genome sequence of the anaerobic purple sulfur bacterium Allochromatium palmeri DSM 15591.</title>
        <authorList>
            <person name="Kyndt J.A."/>
            <person name="Meyer T.E."/>
        </authorList>
    </citation>
    <scope>NUCLEOTIDE SEQUENCE [LARGE SCALE GENOMIC DNA]</scope>
    <source>
        <strain evidence="2 3">DSM 15591</strain>
    </source>
</reference>
<comment type="caution">
    <text evidence="2">The sequence shown here is derived from an EMBL/GenBank/DDBJ whole genome shotgun (WGS) entry which is preliminary data.</text>
</comment>
<dbReference type="AlphaFoldDB" id="A0A6N8EEE1"/>
<feature type="domain" description="PIN" evidence="1">
    <location>
        <begin position="4"/>
        <end position="118"/>
    </location>
</feature>
<name>A0A6N8EEE1_9GAMM</name>
<dbReference type="InterPro" id="IPR052919">
    <property type="entry name" value="TA_system_RNase"/>
</dbReference>
<evidence type="ECO:0000259" key="1">
    <source>
        <dbReference type="Pfam" id="PF01850"/>
    </source>
</evidence>
<dbReference type="OrthoDB" id="9798990at2"/>
<accession>A0A6N8EEE1</accession>
<dbReference type="InterPro" id="IPR029060">
    <property type="entry name" value="PIN-like_dom_sf"/>
</dbReference>
<dbReference type="EMBL" id="WNKT01000046">
    <property type="protein sequence ID" value="MTW22603.1"/>
    <property type="molecule type" value="Genomic_DNA"/>
</dbReference>
<organism evidence="2 3">
    <name type="scientific">Allochromatium palmeri</name>
    <dbReference type="NCBI Taxonomy" id="231048"/>
    <lineage>
        <taxon>Bacteria</taxon>
        <taxon>Pseudomonadati</taxon>
        <taxon>Pseudomonadota</taxon>
        <taxon>Gammaproteobacteria</taxon>
        <taxon>Chromatiales</taxon>
        <taxon>Chromatiaceae</taxon>
        <taxon>Allochromatium</taxon>
    </lineage>
</organism>
<proteinExistence type="predicted"/>
<sequence length="127" mass="14671">MKLLLDTHIFLWYITADRHLKPDTRDLIRDPANRVYLSPVSLWEALVKHRLGKLPLPEHPEIYLATQRARHGIETLALDEASVQRLATLPDHHRDPFDRMLICQAQEHGLTLITVDTVIPLYPVTTL</sequence>
<keyword evidence="3" id="KW-1185">Reference proteome</keyword>
<dbReference type="InterPro" id="IPR002716">
    <property type="entry name" value="PIN_dom"/>
</dbReference>
<dbReference type="Proteomes" id="UP000434044">
    <property type="component" value="Unassembled WGS sequence"/>
</dbReference>
<dbReference type="Gene3D" id="3.40.50.1010">
    <property type="entry name" value="5'-nuclease"/>
    <property type="match status" value="1"/>
</dbReference>
<gene>
    <name evidence="2" type="ORF">GJ668_16150</name>
</gene>
<dbReference type="InterPro" id="IPR041705">
    <property type="entry name" value="PIN_Sll0205"/>
</dbReference>
<dbReference type="PANTHER" id="PTHR36173:SF2">
    <property type="entry name" value="RIBONUCLEASE VAPC16"/>
    <property type="match status" value="1"/>
</dbReference>